<dbReference type="RefSeq" id="XP_011118418.1">
    <property type="nucleotide sequence ID" value="XM_011120116.1"/>
</dbReference>
<dbReference type="EMBL" id="ADOT01000016">
    <property type="protein sequence ID" value="EGX52879.1"/>
    <property type="molecule type" value="Genomic_DNA"/>
</dbReference>
<keyword evidence="3" id="KW-1185">Reference proteome</keyword>
<dbReference type="Proteomes" id="UP000008784">
    <property type="component" value="Unassembled WGS sequence"/>
</dbReference>
<proteinExistence type="predicted"/>
<feature type="compositionally biased region" description="Basic residues" evidence="1">
    <location>
        <begin position="35"/>
        <end position="45"/>
    </location>
</feature>
<name>G1X1Q6_ARTOA</name>
<evidence type="ECO:0000313" key="2">
    <source>
        <dbReference type="EMBL" id="EGX52879.1"/>
    </source>
</evidence>
<feature type="compositionally biased region" description="Acidic residues" evidence="1">
    <location>
        <begin position="1"/>
        <end position="16"/>
    </location>
</feature>
<protein>
    <submittedName>
        <fullName evidence="2">Uncharacterized protein</fullName>
    </submittedName>
</protein>
<dbReference type="InParanoid" id="G1X1Q6"/>
<sequence length="114" mass="12785">MDIDMWDQSGEFDQDGDIQMPDIDPDVEMPDAPPLRRKRSRGRSAPRRDTPIRRRYWGLPCASVRRFGERTADKKNAIRAFSKVLSKVSGQGHCAILSHGVLGPLCCPTTSSIM</sequence>
<organism evidence="2 3">
    <name type="scientific">Arthrobotrys oligospora (strain ATCC 24927 / CBS 115.81 / DSM 1491)</name>
    <name type="common">Nematode-trapping fungus</name>
    <name type="synonym">Didymozoophaga oligospora</name>
    <dbReference type="NCBI Taxonomy" id="756982"/>
    <lineage>
        <taxon>Eukaryota</taxon>
        <taxon>Fungi</taxon>
        <taxon>Dikarya</taxon>
        <taxon>Ascomycota</taxon>
        <taxon>Pezizomycotina</taxon>
        <taxon>Orbiliomycetes</taxon>
        <taxon>Orbiliales</taxon>
        <taxon>Orbiliaceae</taxon>
        <taxon>Orbilia</taxon>
        <taxon>Orbilia oligospora</taxon>
    </lineage>
</organism>
<dbReference type="AlphaFoldDB" id="G1X1Q6"/>
<evidence type="ECO:0000256" key="1">
    <source>
        <dbReference type="SAM" id="MobiDB-lite"/>
    </source>
</evidence>
<dbReference type="HOGENOM" id="CLU_2120535_0_0_1"/>
<feature type="region of interest" description="Disordered" evidence="1">
    <location>
        <begin position="1"/>
        <end position="51"/>
    </location>
</feature>
<comment type="caution">
    <text evidence="2">The sequence shown here is derived from an EMBL/GenBank/DDBJ whole genome shotgun (WGS) entry which is preliminary data.</text>
</comment>
<evidence type="ECO:0000313" key="3">
    <source>
        <dbReference type="Proteomes" id="UP000008784"/>
    </source>
</evidence>
<gene>
    <name evidence="2" type="ORF">AOL_s00007g215</name>
</gene>
<accession>G1X1Q6</accession>
<dbReference type="GeneID" id="22889318"/>
<reference evidence="2 3" key="1">
    <citation type="journal article" date="2011" name="PLoS Pathog.">
        <title>Genomic and proteomic analyses of the fungus Arthrobotrys oligospora provide insights into nematode-trap formation.</title>
        <authorList>
            <person name="Yang J."/>
            <person name="Wang L."/>
            <person name="Ji X."/>
            <person name="Feng Y."/>
            <person name="Li X."/>
            <person name="Zou C."/>
            <person name="Xu J."/>
            <person name="Ren Y."/>
            <person name="Mi Q."/>
            <person name="Wu J."/>
            <person name="Liu S."/>
            <person name="Liu Y."/>
            <person name="Huang X."/>
            <person name="Wang H."/>
            <person name="Niu X."/>
            <person name="Li J."/>
            <person name="Liang L."/>
            <person name="Luo Y."/>
            <person name="Ji K."/>
            <person name="Zhou W."/>
            <person name="Yu Z."/>
            <person name="Li G."/>
            <person name="Liu Y."/>
            <person name="Li L."/>
            <person name="Qiao M."/>
            <person name="Feng L."/>
            <person name="Zhang K.-Q."/>
        </authorList>
    </citation>
    <scope>NUCLEOTIDE SEQUENCE [LARGE SCALE GENOMIC DNA]</scope>
    <source>
        <strain evidence="3">ATCC 24927 / CBS 115.81 / DSM 1491</strain>
    </source>
</reference>